<gene>
    <name evidence="1" type="ORF">LCGC14_2578450</name>
</gene>
<protein>
    <submittedName>
        <fullName evidence="1">Uncharacterized protein</fullName>
    </submittedName>
</protein>
<comment type="caution">
    <text evidence="1">The sequence shown here is derived from an EMBL/GenBank/DDBJ whole genome shotgun (WGS) entry which is preliminary data.</text>
</comment>
<name>A0A0F9D7S8_9ZZZZ</name>
<dbReference type="SMART" id="SM00028">
    <property type="entry name" value="TPR"/>
    <property type="match status" value="2"/>
</dbReference>
<dbReference type="SUPFAM" id="SSF48452">
    <property type="entry name" value="TPR-like"/>
    <property type="match status" value="1"/>
</dbReference>
<dbReference type="PROSITE" id="PS50005">
    <property type="entry name" value="TPR"/>
    <property type="match status" value="1"/>
</dbReference>
<dbReference type="AlphaFoldDB" id="A0A0F9D7S8"/>
<accession>A0A0F9D7S8</accession>
<sequence>MKVNPGYLLLSVFLLLFCQPQVAQDITDPQELFSEGEFFYLAEEYEEALYFYLQLVELFPDHANYNFKVGDTYLNIPGQEYKAIPYLEIAITNNSFKYKKRSFKEKKAPHFAYFSLGNAYRINNEIEKALDIYQVFTSSEDFEGNYNLKMV</sequence>
<feature type="non-terminal residue" evidence="1">
    <location>
        <position position="151"/>
    </location>
</feature>
<dbReference type="Gene3D" id="1.25.40.10">
    <property type="entry name" value="Tetratricopeptide repeat domain"/>
    <property type="match status" value="1"/>
</dbReference>
<reference evidence="1" key="1">
    <citation type="journal article" date="2015" name="Nature">
        <title>Complex archaea that bridge the gap between prokaryotes and eukaryotes.</title>
        <authorList>
            <person name="Spang A."/>
            <person name="Saw J.H."/>
            <person name="Jorgensen S.L."/>
            <person name="Zaremba-Niedzwiedzka K."/>
            <person name="Martijn J."/>
            <person name="Lind A.E."/>
            <person name="van Eijk R."/>
            <person name="Schleper C."/>
            <person name="Guy L."/>
            <person name="Ettema T.J."/>
        </authorList>
    </citation>
    <scope>NUCLEOTIDE SEQUENCE</scope>
</reference>
<dbReference type="EMBL" id="LAZR01042986">
    <property type="protein sequence ID" value="KKL08178.1"/>
    <property type="molecule type" value="Genomic_DNA"/>
</dbReference>
<dbReference type="InterPro" id="IPR019734">
    <property type="entry name" value="TPR_rpt"/>
</dbReference>
<organism evidence="1">
    <name type="scientific">marine sediment metagenome</name>
    <dbReference type="NCBI Taxonomy" id="412755"/>
    <lineage>
        <taxon>unclassified sequences</taxon>
        <taxon>metagenomes</taxon>
        <taxon>ecological metagenomes</taxon>
    </lineage>
</organism>
<dbReference type="InterPro" id="IPR011990">
    <property type="entry name" value="TPR-like_helical_dom_sf"/>
</dbReference>
<proteinExistence type="predicted"/>
<evidence type="ECO:0000313" key="1">
    <source>
        <dbReference type="EMBL" id="KKL08178.1"/>
    </source>
</evidence>